<proteinExistence type="predicted"/>
<keyword evidence="1" id="KW-1133">Transmembrane helix</keyword>
<keyword evidence="1" id="KW-0472">Membrane</keyword>
<organism evidence="2 3">
    <name type="scientific">Arthrobacter terrae</name>
    <dbReference type="NCBI Taxonomy" id="2935737"/>
    <lineage>
        <taxon>Bacteria</taxon>
        <taxon>Bacillati</taxon>
        <taxon>Actinomycetota</taxon>
        <taxon>Actinomycetes</taxon>
        <taxon>Micrococcales</taxon>
        <taxon>Micrococcaceae</taxon>
        <taxon>Arthrobacter</taxon>
    </lineage>
</organism>
<feature type="transmembrane region" description="Helical" evidence="1">
    <location>
        <begin position="53"/>
        <end position="73"/>
    </location>
</feature>
<evidence type="ECO:0000313" key="2">
    <source>
        <dbReference type="EMBL" id="MBG0741089.1"/>
    </source>
</evidence>
<feature type="transmembrane region" description="Helical" evidence="1">
    <location>
        <begin position="144"/>
        <end position="161"/>
    </location>
</feature>
<feature type="transmembrane region" description="Helical" evidence="1">
    <location>
        <begin position="12"/>
        <end position="33"/>
    </location>
</feature>
<accession>A0A931G9E5</accession>
<keyword evidence="1" id="KW-0812">Transmembrane</keyword>
<dbReference type="RefSeq" id="WP_196398026.1">
    <property type="nucleotide sequence ID" value="NZ_JADNYM010000025.1"/>
</dbReference>
<protein>
    <submittedName>
        <fullName evidence="2">Uncharacterized protein</fullName>
    </submittedName>
</protein>
<comment type="caution">
    <text evidence="2">The sequence shown here is derived from an EMBL/GenBank/DDBJ whole genome shotgun (WGS) entry which is preliminary data.</text>
</comment>
<evidence type="ECO:0000256" key="1">
    <source>
        <dbReference type="SAM" id="Phobius"/>
    </source>
</evidence>
<dbReference type="AlphaFoldDB" id="A0A931G9E5"/>
<sequence length="181" mass="18314">MAGNLFARSIHDLSAAAWFGGSLMGAVGLNGAAAGAKDPAERTRLSSLGWGKWAPVQTGAFAAHALAGLAVIAGNKGRITGQAGATGLTVIKTAVTFLGAGVTLYAGILGKKVNELSGAGAEGATEPRAGAPEELKKAQNQLRILQWTVPAFAGAVIALGAQHGEMQRPRNVVQGLLKKHT</sequence>
<feature type="transmembrane region" description="Helical" evidence="1">
    <location>
        <begin position="85"/>
        <end position="108"/>
    </location>
</feature>
<reference evidence="2 3" key="1">
    <citation type="submission" date="2020-11" db="EMBL/GenBank/DDBJ databases">
        <title>Arthrobacter antarcticus sp. nov., isolated from Antarctic Soil.</title>
        <authorList>
            <person name="Li J."/>
        </authorList>
    </citation>
    <scope>NUCLEOTIDE SEQUENCE [LARGE SCALE GENOMIC DNA]</scope>
    <source>
        <strain evidence="2 3">Z1-20</strain>
    </source>
</reference>
<dbReference type="EMBL" id="JADNYM010000025">
    <property type="protein sequence ID" value="MBG0741089.1"/>
    <property type="molecule type" value="Genomic_DNA"/>
</dbReference>
<keyword evidence="3" id="KW-1185">Reference proteome</keyword>
<name>A0A931G9E5_9MICC</name>
<evidence type="ECO:0000313" key="3">
    <source>
        <dbReference type="Proteomes" id="UP000655366"/>
    </source>
</evidence>
<gene>
    <name evidence="2" type="ORF">IV500_17080</name>
</gene>
<dbReference type="Proteomes" id="UP000655366">
    <property type="component" value="Unassembled WGS sequence"/>
</dbReference>